<evidence type="ECO:0000256" key="1">
    <source>
        <dbReference type="ARBA" id="ARBA00023002"/>
    </source>
</evidence>
<organism evidence="3 4">
    <name type="scientific">Phytoactinopolyspora halophila</name>
    <dbReference type="NCBI Taxonomy" id="1981511"/>
    <lineage>
        <taxon>Bacteria</taxon>
        <taxon>Bacillati</taxon>
        <taxon>Actinomycetota</taxon>
        <taxon>Actinomycetes</taxon>
        <taxon>Jiangellales</taxon>
        <taxon>Jiangellaceae</taxon>
        <taxon>Phytoactinopolyspora</taxon>
    </lineage>
</organism>
<sequence>MTTDSRVRLGVVGLGLIAQAVHLPNLRTLRDIFDVVHMCDLSPTLTDQLAREWGGPVRTSTDPAEVFADPDVDAVLLLTPGTHSALTEQALRAGKHVLAEKPFAYSVAEAESCADLAQDRGLVLQVGYMKMYEPMLDRARVELARLGRIRLVRVTVLHPTQEQQTSHVRHLRYDDADPDAVAAAVEEERRRLDAAVGDLDEPFRSIYSDVLQASVCHEFSLLRGLLDDMPVAFSAAQVGTATVGEQLKEPPQVQALGTVGEAQLMLSWNWLSGHPEYGEELAVFGDSGSLYLHLPAPYTLNARAVLDVERMDGLERSTNRMRGEPRTGFDVELEAFHASVTAGAGIRSTARGAARDTAAMWDLTQRLIETHTTQ</sequence>
<dbReference type="PANTHER" id="PTHR43818">
    <property type="entry name" value="BCDNA.GH03377"/>
    <property type="match status" value="1"/>
</dbReference>
<evidence type="ECO:0000259" key="2">
    <source>
        <dbReference type="Pfam" id="PF01408"/>
    </source>
</evidence>
<proteinExistence type="predicted"/>
<keyword evidence="4" id="KW-1185">Reference proteome</keyword>
<dbReference type="InterPro" id="IPR050463">
    <property type="entry name" value="Gfo/Idh/MocA_oxidrdct_glycsds"/>
</dbReference>
<keyword evidence="1" id="KW-0560">Oxidoreductase</keyword>
<dbReference type="Gene3D" id="3.40.50.720">
    <property type="entry name" value="NAD(P)-binding Rossmann-like Domain"/>
    <property type="match status" value="1"/>
</dbReference>
<comment type="caution">
    <text evidence="3">The sequence shown here is derived from an EMBL/GenBank/DDBJ whole genome shotgun (WGS) entry which is preliminary data.</text>
</comment>
<feature type="domain" description="Gfo/Idh/MocA-like oxidoreductase N-terminal" evidence="2">
    <location>
        <begin position="8"/>
        <end position="128"/>
    </location>
</feature>
<dbReference type="OrthoDB" id="3251785at2"/>
<dbReference type="GO" id="GO:0016491">
    <property type="term" value="F:oxidoreductase activity"/>
    <property type="evidence" value="ECO:0007669"/>
    <property type="project" value="UniProtKB-KW"/>
</dbReference>
<dbReference type="InterPro" id="IPR036291">
    <property type="entry name" value="NAD(P)-bd_dom_sf"/>
</dbReference>
<dbReference type="SUPFAM" id="SSF51735">
    <property type="entry name" value="NAD(P)-binding Rossmann-fold domains"/>
    <property type="match status" value="1"/>
</dbReference>
<dbReference type="Pfam" id="PF01408">
    <property type="entry name" value="GFO_IDH_MocA"/>
    <property type="match status" value="1"/>
</dbReference>
<evidence type="ECO:0000313" key="4">
    <source>
        <dbReference type="Proteomes" id="UP000250462"/>
    </source>
</evidence>
<dbReference type="AlphaFoldDB" id="A0A329QST9"/>
<dbReference type="RefSeq" id="WP_112258047.1">
    <property type="nucleotide sequence ID" value="NZ_QMIG01000006.1"/>
</dbReference>
<gene>
    <name evidence="3" type="ORF">DPM12_09360</name>
</gene>
<accession>A0A329QST9</accession>
<protein>
    <submittedName>
        <fullName evidence="3">Gfo/Idh/MocA family oxidoreductase</fullName>
    </submittedName>
</protein>
<dbReference type="Proteomes" id="UP000250462">
    <property type="component" value="Unassembled WGS sequence"/>
</dbReference>
<evidence type="ECO:0000313" key="3">
    <source>
        <dbReference type="EMBL" id="RAW15444.1"/>
    </source>
</evidence>
<reference evidence="3 4" key="1">
    <citation type="submission" date="2018-06" db="EMBL/GenBank/DDBJ databases">
        <title>Phytoactinopolyspora halophila sp. nov., a novel halophilic actinomycete isolated from a saline soil in China.</title>
        <authorList>
            <person name="Tang S.-K."/>
        </authorList>
    </citation>
    <scope>NUCLEOTIDE SEQUENCE [LARGE SCALE GENOMIC DNA]</scope>
    <source>
        <strain evidence="3 4">YIM 96934</strain>
    </source>
</reference>
<name>A0A329QST9_9ACTN</name>
<dbReference type="EMBL" id="QMIG01000006">
    <property type="protein sequence ID" value="RAW15444.1"/>
    <property type="molecule type" value="Genomic_DNA"/>
</dbReference>
<dbReference type="PANTHER" id="PTHR43818:SF11">
    <property type="entry name" value="BCDNA.GH03377"/>
    <property type="match status" value="1"/>
</dbReference>
<dbReference type="GO" id="GO:0000166">
    <property type="term" value="F:nucleotide binding"/>
    <property type="evidence" value="ECO:0007669"/>
    <property type="project" value="InterPro"/>
</dbReference>
<dbReference type="SUPFAM" id="SSF55347">
    <property type="entry name" value="Glyceraldehyde-3-phosphate dehydrogenase-like, C-terminal domain"/>
    <property type="match status" value="1"/>
</dbReference>
<dbReference type="Gene3D" id="3.30.360.10">
    <property type="entry name" value="Dihydrodipicolinate Reductase, domain 2"/>
    <property type="match status" value="1"/>
</dbReference>
<dbReference type="InterPro" id="IPR000683">
    <property type="entry name" value="Gfo/Idh/MocA-like_OxRdtase_N"/>
</dbReference>